<reference evidence="1 2" key="1">
    <citation type="journal article" date="2002" name="Proc. Natl. Acad. Sci. U.S.A.">
        <title>Genome sequence of Streptococcus mutans UA159, a cariogenic dental pathogen.</title>
        <authorList>
            <person name="Ajdic D."/>
            <person name="McShan W.M."/>
            <person name="McLaughlin R.E."/>
            <person name="Savic G."/>
            <person name="Chang J."/>
            <person name="Carson M.B."/>
            <person name="Primeaux C."/>
            <person name="Tian R."/>
            <person name="Kenton S."/>
            <person name="Jia H."/>
            <person name="Lin S."/>
            <person name="Qian Y."/>
            <person name="Li S."/>
            <person name="Zhu H."/>
            <person name="Najar F."/>
            <person name="Lai H."/>
            <person name="White J."/>
            <person name="Roe B.A."/>
            <person name="Ferretti J.J."/>
        </authorList>
    </citation>
    <scope>NUCLEOTIDE SEQUENCE [LARGE SCALE GENOMIC DNA]</scope>
    <source>
        <strain evidence="2">ATCC 700610 / UA159</strain>
    </source>
</reference>
<dbReference type="Proteomes" id="UP000002512">
    <property type="component" value="Chromosome"/>
</dbReference>
<dbReference type="EMBL" id="AE014133">
    <property type="protein sequence ID" value="AAN59031.1"/>
    <property type="molecule type" value="Genomic_DNA"/>
</dbReference>
<gene>
    <name evidence="1" type="ordered locus">SMU_1359</name>
</gene>
<dbReference type="AlphaFoldDB" id="Q8DTI0"/>
<accession>Q8DTI0</accession>
<organism evidence="1 2">
    <name type="scientific">Streptococcus mutans serotype c (strain ATCC 700610 / UA159)</name>
    <dbReference type="NCBI Taxonomy" id="210007"/>
    <lineage>
        <taxon>Bacteria</taxon>
        <taxon>Bacillati</taxon>
        <taxon>Bacillota</taxon>
        <taxon>Bacilli</taxon>
        <taxon>Lactobacillales</taxon>
        <taxon>Streptococcaceae</taxon>
        <taxon>Streptococcus</taxon>
    </lineage>
</organism>
<protein>
    <submittedName>
        <fullName evidence="1">Uncharacterized protein</fullName>
    </submittedName>
</protein>
<name>Q8DTI0_STRMU</name>
<dbReference type="HOGENOM" id="CLU_3358823_0_0_9"/>
<dbReference type="KEGG" id="smu:SMU_1359"/>
<proteinExistence type="predicted"/>
<keyword evidence="2" id="KW-1185">Reference proteome</keyword>
<sequence length="36" mass="4259">MKLAGIEKKINLSKRRKLYLENSSLLINYVKVNMSY</sequence>
<evidence type="ECO:0000313" key="2">
    <source>
        <dbReference type="Proteomes" id="UP000002512"/>
    </source>
</evidence>
<dbReference type="STRING" id="210007.SMU_1359"/>
<evidence type="ECO:0000313" key="1">
    <source>
        <dbReference type="EMBL" id="AAN59031.1"/>
    </source>
</evidence>